<proteinExistence type="predicted"/>
<feature type="chain" id="PRO_5047049723" description="Water stress and hypersensitive response domain-containing protein" evidence="1">
    <location>
        <begin position="20"/>
        <end position="150"/>
    </location>
</feature>
<organism evidence="3 4">
    <name type="scientific">Vogesella alkaliphila</name>
    <dbReference type="NCBI Taxonomy" id="1193621"/>
    <lineage>
        <taxon>Bacteria</taxon>
        <taxon>Pseudomonadati</taxon>
        <taxon>Pseudomonadota</taxon>
        <taxon>Betaproteobacteria</taxon>
        <taxon>Neisseriales</taxon>
        <taxon>Chromobacteriaceae</taxon>
        <taxon>Vogesella</taxon>
    </lineage>
</organism>
<dbReference type="PROSITE" id="PS51257">
    <property type="entry name" value="PROKAR_LIPOPROTEIN"/>
    <property type="match status" value="1"/>
</dbReference>
<dbReference type="SUPFAM" id="SSF117070">
    <property type="entry name" value="LEA14-like"/>
    <property type="match status" value="1"/>
</dbReference>
<evidence type="ECO:0000256" key="1">
    <source>
        <dbReference type="SAM" id="SignalP"/>
    </source>
</evidence>
<dbReference type="RefSeq" id="WP_189372531.1">
    <property type="nucleotide sequence ID" value="NZ_BMYW01000001.1"/>
</dbReference>
<feature type="signal peptide" evidence="1">
    <location>
        <begin position="1"/>
        <end position="19"/>
    </location>
</feature>
<dbReference type="Pfam" id="PF03168">
    <property type="entry name" value="LEA_2"/>
    <property type="match status" value="1"/>
</dbReference>
<dbReference type="EMBL" id="BMYW01000001">
    <property type="protein sequence ID" value="GGX79948.1"/>
    <property type="molecule type" value="Genomic_DNA"/>
</dbReference>
<dbReference type="InterPro" id="IPR004864">
    <property type="entry name" value="LEA_2"/>
</dbReference>
<keyword evidence="1" id="KW-0732">Signal</keyword>
<keyword evidence="4" id="KW-1185">Reference proteome</keyword>
<gene>
    <name evidence="3" type="ORF">GCM10011290_04410</name>
</gene>
<comment type="caution">
    <text evidence="3">The sequence shown here is derived from an EMBL/GenBank/DDBJ whole genome shotgun (WGS) entry which is preliminary data.</text>
</comment>
<reference evidence="4" key="1">
    <citation type="journal article" date="2019" name="Int. J. Syst. Evol. Microbiol.">
        <title>The Global Catalogue of Microorganisms (GCM) 10K type strain sequencing project: providing services to taxonomists for standard genome sequencing and annotation.</title>
        <authorList>
            <consortium name="The Broad Institute Genomics Platform"/>
            <consortium name="The Broad Institute Genome Sequencing Center for Infectious Disease"/>
            <person name="Wu L."/>
            <person name="Ma J."/>
        </authorList>
    </citation>
    <scope>NUCLEOTIDE SEQUENCE [LARGE SCALE GENOMIC DNA]</scope>
    <source>
        <strain evidence="4">KCTC 32041</strain>
    </source>
</reference>
<name>A0ABQ2YDU5_9NEIS</name>
<evidence type="ECO:0000313" key="4">
    <source>
        <dbReference type="Proteomes" id="UP000600877"/>
    </source>
</evidence>
<evidence type="ECO:0000259" key="2">
    <source>
        <dbReference type="SMART" id="SM00769"/>
    </source>
</evidence>
<sequence length="150" mass="16112">MPKYLLPLLLLTALLSGCASLSRPQPEVQLADIQPTDKATLFEQEFEVTLRISNPDRQPLSAQGLRFSVSLDGDSFARGTTSQPFSIPALGNDTVKVLLHTSLSGWLKQLGKLAGGKTALTYQIDGTLFGVGALGDMPFRSKGDWQLPGP</sequence>
<dbReference type="Gene3D" id="2.60.40.1820">
    <property type="match status" value="1"/>
</dbReference>
<dbReference type="InterPro" id="IPR013990">
    <property type="entry name" value="WHy-dom"/>
</dbReference>
<dbReference type="SMART" id="SM00769">
    <property type="entry name" value="WHy"/>
    <property type="match status" value="1"/>
</dbReference>
<accession>A0ABQ2YDU5</accession>
<protein>
    <recommendedName>
        <fullName evidence="2">Water stress and hypersensitive response domain-containing protein</fullName>
    </recommendedName>
</protein>
<feature type="domain" description="Water stress and hypersensitive response" evidence="2">
    <location>
        <begin position="28"/>
        <end position="146"/>
    </location>
</feature>
<evidence type="ECO:0000313" key="3">
    <source>
        <dbReference type="EMBL" id="GGX79948.1"/>
    </source>
</evidence>
<dbReference type="Proteomes" id="UP000600877">
    <property type="component" value="Unassembled WGS sequence"/>
</dbReference>